<evidence type="ECO:0000313" key="2">
    <source>
        <dbReference type="Proteomes" id="UP001302602"/>
    </source>
</evidence>
<evidence type="ECO:0000313" key="1">
    <source>
        <dbReference type="EMBL" id="KAK4124522.1"/>
    </source>
</evidence>
<comment type="caution">
    <text evidence="1">The sequence shown here is derived from an EMBL/GenBank/DDBJ whole genome shotgun (WGS) entry which is preliminary data.</text>
</comment>
<reference evidence="1" key="2">
    <citation type="submission" date="2023-05" db="EMBL/GenBank/DDBJ databases">
        <authorList>
            <consortium name="Lawrence Berkeley National Laboratory"/>
            <person name="Steindorff A."/>
            <person name="Hensen N."/>
            <person name="Bonometti L."/>
            <person name="Westerberg I."/>
            <person name="Brannstrom I.O."/>
            <person name="Guillou S."/>
            <person name="Cros-Aarteil S."/>
            <person name="Calhoun S."/>
            <person name="Haridas S."/>
            <person name="Kuo A."/>
            <person name="Mondo S."/>
            <person name="Pangilinan J."/>
            <person name="Riley R."/>
            <person name="Labutti K."/>
            <person name="Andreopoulos B."/>
            <person name="Lipzen A."/>
            <person name="Chen C."/>
            <person name="Yanf M."/>
            <person name="Daum C."/>
            <person name="Ng V."/>
            <person name="Clum A."/>
            <person name="Ohm R."/>
            <person name="Martin F."/>
            <person name="Silar P."/>
            <person name="Natvig D."/>
            <person name="Lalanne C."/>
            <person name="Gautier V."/>
            <person name="Ament-Velasquez S.L."/>
            <person name="Kruys A."/>
            <person name="Hutchinson M.I."/>
            <person name="Powell A.J."/>
            <person name="Barry K."/>
            <person name="Miller A.N."/>
            <person name="Grigoriev I.V."/>
            <person name="Debuchy R."/>
            <person name="Gladieux P."/>
            <person name="Thoren M.H."/>
            <person name="Johannesson H."/>
        </authorList>
    </citation>
    <scope>NUCLEOTIDE SEQUENCE</scope>
    <source>
        <strain evidence="1">CBS 731.68</strain>
    </source>
</reference>
<dbReference type="GeneID" id="87833062"/>
<dbReference type="RefSeq" id="XP_062648293.1">
    <property type="nucleotide sequence ID" value="XM_062796294.1"/>
</dbReference>
<dbReference type="EMBL" id="MU853227">
    <property type="protein sequence ID" value="KAK4124522.1"/>
    <property type="molecule type" value="Genomic_DNA"/>
</dbReference>
<protein>
    <submittedName>
        <fullName evidence="1">Uncharacterized protein</fullName>
    </submittedName>
</protein>
<dbReference type="Proteomes" id="UP001302602">
    <property type="component" value="Unassembled WGS sequence"/>
</dbReference>
<dbReference type="AlphaFoldDB" id="A0AAN6Z4C6"/>
<organism evidence="1 2">
    <name type="scientific">Parathielavia appendiculata</name>
    <dbReference type="NCBI Taxonomy" id="2587402"/>
    <lineage>
        <taxon>Eukaryota</taxon>
        <taxon>Fungi</taxon>
        <taxon>Dikarya</taxon>
        <taxon>Ascomycota</taxon>
        <taxon>Pezizomycotina</taxon>
        <taxon>Sordariomycetes</taxon>
        <taxon>Sordariomycetidae</taxon>
        <taxon>Sordariales</taxon>
        <taxon>Chaetomiaceae</taxon>
        <taxon>Parathielavia</taxon>
    </lineage>
</organism>
<name>A0AAN6Z4C6_9PEZI</name>
<sequence length="157" mass="18367">MPLLGMLIDNNNNNNLTPVAPHQTGLQPRKNCFKPFGSGEHGTTAPVTFSAEARDVITWVIVKTHSRDRVQWEAETKDERRRRCKQNAIDEYWECESEFIEIINVTDPDDARFEVEMINVTDPDDGRFEVCPMERQKRELRTEHNTELNMMGWWFPS</sequence>
<gene>
    <name evidence="1" type="ORF">N657DRAFT_680494</name>
</gene>
<accession>A0AAN6Z4C6</accession>
<reference evidence="1" key="1">
    <citation type="journal article" date="2023" name="Mol. Phylogenet. Evol.">
        <title>Genome-scale phylogeny and comparative genomics of the fungal order Sordariales.</title>
        <authorList>
            <person name="Hensen N."/>
            <person name="Bonometti L."/>
            <person name="Westerberg I."/>
            <person name="Brannstrom I.O."/>
            <person name="Guillou S."/>
            <person name="Cros-Aarteil S."/>
            <person name="Calhoun S."/>
            <person name="Haridas S."/>
            <person name="Kuo A."/>
            <person name="Mondo S."/>
            <person name="Pangilinan J."/>
            <person name="Riley R."/>
            <person name="LaButti K."/>
            <person name="Andreopoulos B."/>
            <person name="Lipzen A."/>
            <person name="Chen C."/>
            <person name="Yan M."/>
            <person name="Daum C."/>
            <person name="Ng V."/>
            <person name="Clum A."/>
            <person name="Steindorff A."/>
            <person name="Ohm R.A."/>
            <person name="Martin F."/>
            <person name="Silar P."/>
            <person name="Natvig D.O."/>
            <person name="Lalanne C."/>
            <person name="Gautier V."/>
            <person name="Ament-Velasquez S.L."/>
            <person name="Kruys A."/>
            <person name="Hutchinson M.I."/>
            <person name="Powell A.J."/>
            <person name="Barry K."/>
            <person name="Miller A.N."/>
            <person name="Grigoriev I.V."/>
            <person name="Debuchy R."/>
            <person name="Gladieux P."/>
            <person name="Hiltunen Thoren M."/>
            <person name="Johannesson H."/>
        </authorList>
    </citation>
    <scope>NUCLEOTIDE SEQUENCE</scope>
    <source>
        <strain evidence="1">CBS 731.68</strain>
    </source>
</reference>
<keyword evidence="2" id="KW-1185">Reference proteome</keyword>
<proteinExistence type="predicted"/>